<dbReference type="GO" id="GO:0016740">
    <property type="term" value="F:transferase activity"/>
    <property type="evidence" value="ECO:0007669"/>
    <property type="project" value="UniProtKB-KW"/>
</dbReference>
<feature type="transmembrane region" description="Helical" evidence="1">
    <location>
        <begin position="48"/>
        <end position="71"/>
    </location>
</feature>
<keyword evidence="1" id="KW-1133">Transmembrane helix</keyword>
<comment type="caution">
    <text evidence="2">The sequence shown here is derived from an EMBL/GenBank/DDBJ whole genome shotgun (WGS) entry which is preliminary data.</text>
</comment>
<keyword evidence="2" id="KW-0808">Transferase</keyword>
<evidence type="ECO:0000313" key="2">
    <source>
        <dbReference type="EMBL" id="PZQ62532.1"/>
    </source>
</evidence>
<organism evidence="2 3">
    <name type="scientific">Variovorax paradoxus</name>
    <dbReference type="NCBI Taxonomy" id="34073"/>
    <lineage>
        <taxon>Bacteria</taxon>
        <taxon>Pseudomonadati</taxon>
        <taxon>Pseudomonadota</taxon>
        <taxon>Betaproteobacteria</taxon>
        <taxon>Burkholderiales</taxon>
        <taxon>Comamonadaceae</taxon>
        <taxon>Variovorax</taxon>
    </lineage>
</organism>
<reference evidence="2 3" key="1">
    <citation type="submission" date="2017-08" db="EMBL/GenBank/DDBJ databases">
        <title>Infants hospitalized years apart are colonized by the same room-sourced microbial strains.</title>
        <authorList>
            <person name="Brooks B."/>
            <person name="Olm M.R."/>
            <person name="Firek B.A."/>
            <person name="Baker R."/>
            <person name="Thomas B.C."/>
            <person name="Morowitz M.J."/>
            <person name="Banfield J.F."/>
        </authorList>
    </citation>
    <scope>NUCLEOTIDE SEQUENCE [LARGE SCALE GENOMIC DNA]</scope>
    <source>
        <strain evidence="2">S2_005_003_R2_41</strain>
    </source>
</reference>
<feature type="non-terminal residue" evidence="2">
    <location>
        <position position="89"/>
    </location>
</feature>
<evidence type="ECO:0000313" key="3">
    <source>
        <dbReference type="Proteomes" id="UP000249135"/>
    </source>
</evidence>
<dbReference type="EMBL" id="QFPP01000628">
    <property type="protein sequence ID" value="PZQ62532.1"/>
    <property type="molecule type" value="Genomic_DNA"/>
</dbReference>
<gene>
    <name evidence="2" type="ORF">DI563_28360</name>
</gene>
<protein>
    <submittedName>
        <fullName evidence="2">Glucans biosynthesis glucosyltransferase MdoH</fullName>
    </submittedName>
</protein>
<accession>A0A2W5P9T1</accession>
<keyword evidence="1" id="KW-0472">Membrane</keyword>
<feature type="transmembrane region" description="Helical" evidence="1">
    <location>
        <begin position="21"/>
        <end position="42"/>
    </location>
</feature>
<name>A0A2W5P9T1_VARPD</name>
<dbReference type="AlphaFoldDB" id="A0A2W5P9T1"/>
<dbReference type="Proteomes" id="UP000249135">
    <property type="component" value="Unassembled WGS sequence"/>
</dbReference>
<keyword evidence="1" id="KW-0812">Transmembrane</keyword>
<evidence type="ECO:0000256" key="1">
    <source>
        <dbReference type="SAM" id="Phobius"/>
    </source>
</evidence>
<proteinExistence type="predicted"/>
<sequence length="89" mass="9165">MSAPPPPLQTNAGLRWRRAGFAVAVAVTVVSLIGLMAATLFVAQVDAIGLAMLFAFAVTLPWTAIGFWNAAIGLALMVCSRDPAGLVAP</sequence>